<dbReference type="SUPFAM" id="SSF143870">
    <property type="entry name" value="PF0523-like"/>
    <property type="match status" value="1"/>
</dbReference>
<comment type="similarity">
    <text evidence="1">Belongs to the CGI121/TPRKB family.</text>
</comment>
<protein>
    <submittedName>
        <fullName evidence="2">Uncharacterized protein</fullName>
    </submittedName>
</protein>
<dbReference type="NCBIfam" id="NF011465">
    <property type="entry name" value="PRK14886.1-1"/>
    <property type="match status" value="1"/>
</dbReference>
<evidence type="ECO:0000256" key="1">
    <source>
        <dbReference type="ARBA" id="ARBA00005546"/>
    </source>
</evidence>
<accession>A0A644V6J6</accession>
<sequence length="164" mass="18276">MTMEIFSGRLDVEDVPRALKTINRIGKETGSVIVLFNAAKIAGKPHIESAVMHAKRSFADGKNIARTLSMEILVYASGQRQCSLAPRFGLQTGQNQVYVLILDGEAQRAKEEILRLVCETDEVSAANETLKKEFDITDEELEIVGEDRIGELVLERIAMIDAWR</sequence>
<dbReference type="Pfam" id="PF08617">
    <property type="entry name" value="CGI-121"/>
    <property type="match status" value="1"/>
</dbReference>
<evidence type="ECO:0000313" key="2">
    <source>
        <dbReference type="EMBL" id="MPL86827.1"/>
    </source>
</evidence>
<gene>
    <name evidence="2" type="ORF">SDC9_32814</name>
</gene>
<dbReference type="Gene3D" id="3.30.2380.10">
    <property type="entry name" value="CGI121/TPRKB"/>
    <property type="match status" value="1"/>
</dbReference>
<dbReference type="InterPro" id="IPR013926">
    <property type="entry name" value="CGI121/TPRKB"/>
</dbReference>
<proteinExistence type="inferred from homology"/>
<dbReference type="PIRSF" id="PIRSF022062">
    <property type="entry name" value="UCP022062"/>
    <property type="match status" value="1"/>
</dbReference>
<organism evidence="2">
    <name type="scientific">bioreactor metagenome</name>
    <dbReference type="NCBI Taxonomy" id="1076179"/>
    <lineage>
        <taxon>unclassified sequences</taxon>
        <taxon>metagenomes</taxon>
        <taxon>ecological metagenomes</taxon>
    </lineage>
</organism>
<dbReference type="EMBL" id="VSSQ01000228">
    <property type="protein sequence ID" value="MPL86827.1"/>
    <property type="molecule type" value="Genomic_DNA"/>
</dbReference>
<dbReference type="AlphaFoldDB" id="A0A644V6J6"/>
<reference evidence="2" key="1">
    <citation type="submission" date="2019-08" db="EMBL/GenBank/DDBJ databases">
        <authorList>
            <person name="Kucharzyk K."/>
            <person name="Murdoch R.W."/>
            <person name="Higgins S."/>
            <person name="Loffler F."/>
        </authorList>
    </citation>
    <scope>NUCLEOTIDE SEQUENCE</scope>
</reference>
<comment type="caution">
    <text evidence="2">The sequence shown here is derived from an EMBL/GenBank/DDBJ whole genome shotgun (WGS) entry which is preliminary data.</text>
</comment>
<dbReference type="InterPro" id="IPR036504">
    <property type="entry name" value="CGI121/TPRKB_sf"/>
</dbReference>
<name>A0A644V6J6_9ZZZZ</name>
<dbReference type="InterPro" id="IPR016799">
    <property type="entry name" value="UCP022062"/>
</dbReference>